<dbReference type="InterPro" id="IPR036048">
    <property type="entry name" value="Interleukin_8-like_sf"/>
</dbReference>
<keyword evidence="4" id="KW-0732">Signal</keyword>
<protein>
    <recommendedName>
        <fullName evidence="7">C-C motif chemokine 1</fullName>
    </recommendedName>
    <alternativeName>
        <fullName evidence="8">Small-inducible cytokine A1</fullName>
    </alternativeName>
</protein>
<reference evidence="10" key="2">
    <citation type="submission" date="2025-09" db="UniProtKB">
        <authorList>
            <consortium name="Ensembl"/>
        </authorList>
    </citation>
    <scope>IDENTIFICATION</scope>
</reference>
<evidence type="ECO:0000256" key="5">
    <source>
        <dbReference type="ARBA" id="ARBA00023157"/>
    </source>
</evidence>
<dbReference type="InterPro" id="IPR001811">
    <property type="entry name" value="Chemokine_IL8-like_dom"/>
</dbReference>
<dbReference type="GO" id="GO:0005615">
    <property type="term" value="C:extracellular space"/>
    <property type="evidence" value="ECO:0007669"/>
    <property type="project" value="UniProtKB-KW"/>
</dbReference>
<accession>A0A8C3X623</accession>
<dbReference type="AlphaFoldDB" id="A0A8C3X623"/>
<feature type="domain" description="Chemokine interleukin-8-like" evidence="9">
    <location>
        <begin position="29"/>
        <end position="88"/>
    </location>
</feature>
<name>A0A8C3X623_9CETA</name>
<dbReference type="Proteomes" id="UP000694540">
    <property type="component" value="Unplaced"/>
</dbReference>
<evidence type="ECO:0000256" key="8">
    <source>
        <dbReference type="ARBA" id="ARBA00082821"/>
    </source>
</evidence>
<organism evidence="10 11">
    <name type="scientific">Catagonus wagneri</name>
    <name type="common">Chacoan peccary</name>
    <dbReference type="NCBI Taxonomy" id="51154"/>
    <lineage>
        <taxon>Eukaryota</taxon>
        <taxon>Metazoa</taxon>
        <taxon>Chordata</taxon>
        <taxon>Craniata</taxon>
        <taxon>Vertebrata</taxon>
        <taxon>Euteleostomi</taxon>
        <taxon>Mammalia</taxon>
        <taxon>Eutheria</taxon>
        <taxon>Laurasiatheria</taxon>
        <taxon>Artiodactyla</taxon>
        <taxon>Suina</taxon>
        <taxon>Tayassuidae</taxon>
        <taxon>Catagonus</taxon>
    </lineage>
</organism>
<keyword evidence="3" id="KW-0202">Cytokine</keyword>
<keyword evidence="11" id="KW-1185">Reference proteome</keyword>
<dbReference type="GeneTree" id="ENSGT01030000234760"/>
<evidence type="ECO:0000256" key="3">
    <source>
        <dbReference type="ARBA" id="ARBA00022514"/>
    </source>
</evidence>
<evidence type="ECO:0000256" key="6">
    <source>
        <dbReference type="ARBA" id="ARBA00023180"/>
    </source>
</evidence>
<evidence type="ECO:0000313" key="10">
    <source>
        <dbReference type="Ensembl" id="ENSCWAP00000019987.1"/>
    </source>
</evidence>
<evidence type="ECO:0000256" key="7">
    <source>
        <dbReference type="ARBA" id="ARBA00074061"/>
    </source>
</evidence>
<evidence type="ECO:0000259" key="9">
    <source>
        <dbReference type="SMART" id="SM00199"/>
    </source>
</evidence>
<dbReference type="GO" id="GO:0006955">
    <property type="term" value="P:immune response"/>
    <property type="evidence" value="ECO:0007669"/>
    <property type="project" value="InterPro"/>
</dbReference>
<sequence length="96" mass="10954">LLIKVTQLICVELGSEPRVLPVPKLHVSSSNCCYTFVEKRISLKKIQCYRNTSSTCPYQKRMILKLIGGLQTCVLQTKPWVQAYLKRIKTCPGKEI</sequence>
<dbReference type="Pfam" id="PF00048">
    <property type="entry name" value="IL8"/>
    <property type="match status" value="1"/>
</dbReference>
<dbReference type="SUPFAM" id="SSF54117">
    <property type="entry name" value="Interleukin 8-like chemokines"/>
    <property type="match status" value="1"/>
</dbReference>
<evidence type="ECO:0000256" key="1">
    <source>
        <dbReference type="ARBA" id="ARBA00010868"/>
    </source>
</evidence>
<dbReference type="GO" id="GO:0008009">
    <property type="term" value="F:chemokine activity"/>
    <property type="evidence" value="ECO:0007669"/>
    <property type="project" value="InterPro"/>
</dbReference>
<dbReference type="SMART" id="SM00199">
    <property type="entry name" value="SCY"/>
    <property type="match status" value="1"/>
</dbReference>
<dbReference type="Gene3D" id="2.40.50.40">
    <property type="match status" value="1"/>
</dbReference>
<evidence type="ECO:0000256" key="4">
    <source>
        <dbReference type="ARBA" id="ARBA00022729"/>
    </source>
</evidence>
<keyword evidence="6" id="KW-0325">Glycoprotein</keyword>
<dbReference type="FunFam" id="2.40.50.40:FF:000033">
    <property type="entry name" value="C-C motif chemokine 1"/>
    <property type="match status" value="1"/>
</dbReference>
<evidence type="ECO:0000256" key="2">
    <source>
        <dbReference type="ARBA" id="ARBA00022500"/>
    </source>
</evidence>
<proteinExistence type="inferred from homology"/>
<evidence type="ECO:0000313" key="11">
    <source>
        <dbReference type="Proteomes" id="UP000694540"/>
    </source>
</evidence>
<comment type="similarity">
    <text evidence="1">Belongs to the intercrine beta (chemokine CC) family.</text>
</comment>
<keyword evidence="2" id="KW-0145">Chemotaxis</keyword>
<keyword evidence="5" id="KW-1015">Disulfide bond</keyword>
<dbReference type="Ensembl" id="ENSCWAT00000021684.1">
    <property type="protein sequence ID" value="ENSCWAP00000019987.1"/>
    <property type="gene ID" value="ENSCWAG00000015299.1"/>
</dbReference>
<reference evidence="10" key="1">
    <citation type="submission" date="2025-08" db="UniProtKB">
        <authorList>
            <consortium name="Ensembl"/>
        </authorList>
    </citation>
    <scope>IDENTIFICATION</scope>
</reference>